<evidence type="ECO:0000256" key="1">
    <source>
        <dbReference type="SAM" id="SignalP"/>
    </source>
</evidence>
<name>A0A3N0CFP5_9ACTN</name>
<dbReference type="GO" id="GO:0030246">
    <property type="term" value="F:carbohydrate binding"/>
    <property type="evidence" value="ECO:0007669"/>
    <property type="project" value="InterPro"/>
</dbReference>
<keyword evidence="2" id="KW-0378">Hydrolase</keyword>
<reference evidence="2 3" key="1">
    <citation type="submission" date="2018-11" db="EMBL/GenBank/DDBJ databases">
        <authorList>
            <person name="Li F."/>
        </authorList>
    </citation>
    <scope>NUCLEOTIDE SEQUENCE [LARGE SCALE GENOMIC DNA]</scope>
    <source>
        <strain evidence="2 3">Gsoil 097</strain>
    </source>
</reference>
<dbReference type="RefSeq" id="WP_123227414.1">
    <property type="nucleotide sequence ID" value="NZ_RJSE01000007.1"/>
</dbReference>
<protein>
    <submittedName>
        <fullName evidence="2">Carboxypeptidase regulatory-like domain-containing protein</fullName>
    </submittedName>
</protein>
<dbReference type="AlphaFoldDB" id="A0A3N0CFP5"/>
<feature type="signal peptide" evidence="1">
    <location>
        <begin position="1"/>
        <end position="24"/>
    </location>
</feature>
<dbReference type="Proteomes" id="UP000267128">
    <property type="component" value="Unassembled WGS sequence"/>
</dbReference>
<organism evidence="2 3">
    <name type="scientific">Nocardioides marmoriginsengisoli</name>
    <dbReference type="NCBI Taxonomy" id="661483"/>
    <lineage>
        <taxon>Bacteria</taxon>
        <taxon>Bacillati</taxon>
        <taxon>Actinomycetota</taxon>
        <taxon>Actinomycetes</taxon>
        <taxon>Propionibacteriales</taxon>
        <taxon>Nocardioidaceae</taxon>
        <taxon>Nocardioides</taxon>
    </lineage>
</organism>
<evidence type="ECO:0000313" key="2">
    <source>
        <dbReference type="EMBL" id="RNL62119.1"/>
    </source>
</evidence>
<dbReference type="OrthoDB" id="5113267at2"/>
<keyword evidence="2" id="KW-0645">Protease</keyword>
<proteinExistence type="predicted"/>
<sequence>MRSRLCTALLAVAAMVVASFAVTADPARAAGGTGSITGTVTVPDGYDLRTVRVLATRTDDPNQTSAVSAWTDATGAYQLTGLGTGDYYVGFGTYRTDLDLCSGHDYWWSGAGQAPTGTCVRIAASQPVITGAQSISVVDGAATALGAVPVLSEQPTYQLSGHLVAPSGESVAGMKVELWVNDETYWRNDVSGGWYRLDSVPTRTVSADGSFAFQLIAPRWSVKSALRLVDAGHGYAFSQSTGGLSQSTAGRAGADFGTGSVGLLALPWWNYPDTDLGALQLKHEIGYASGTATIGGSPEWGRTLTAHSNVVWSQPGVGTEYRWVRGGEVLDVTGPTYVLNSDDDGWEQTFSVRAVPKGAWAYNGTPIQSAPVTVVNTTPLNVALPKIAGAPVVGGTLTATTGAWRPTYPTYTYSYRWLRANSTIPGANQASYRVTKADVGRRLSVEVSANRPSGCDLCTPWFQGPGVVVSSATAPASWPAMPASWVRTWSAKTGAASARIGRRVAVTRTLFSTTAHGLRAGYQWYVGGKAVKGATTTRLKVRKSWLRKTVVLRVTVTAPGYLPRARAISFGKARRAG</sequence>
<evidence type="ECO:0000313" key="3">
    <source>
        <dbReference type="Proteomes" id="UP000267128"/>
    </source>
</evidence>
<accession>A0A3N0CFP5</accession>
<keyword evidence="2" id="KW-0121">Carboxypeptidase</keyword>
<dbReference type="SUPFAM" id="SSF49452">
    <property type="entry name" value="Starch-binding domain-like"/>
    <property type="match status" value="1"/>
</dbReference>
<keyword evidence="1" id="KW-0732">Signal</keyword>
<dbReference type="Gene3D" id="2.60.40.2700">
    <property type="match status" value="2"/>
</dbReference>
<feature type="chain" id="PRO_5038880809" evidence="1">
    <location>
        <begin position="25"/>
        <end position="577"/>
    </location>
</feature>
<keyword evidence="3" id="KW-1185">Reference proteome</keyword>
<gene>
    <name evidence="2" type="ORF">EFK50_09930</name>
</gene>
<dbReference type="InterPro" id="IPR013784">
    <property type="entry name" value="Carb-bd-like_fold"/>
</dbReference>
<dbReference type="EMBL" id="RJSE01000007">
    <property type="protein sequence ID" value="RNL62119.1"/>
    <property type="molecule type" value="Genomic_DNA"/>
</dbReference>
<comment type="caution">
    <text evidence="2">The sequence shown here is derived from an EMBL/GenBank/DDBJ whole genome shotgun (WGS) entry which is preliminary data.</text>
</comment>
<dbReference type="GO" id="GO:0004180">
    <property type="term" value="F:carboxypeptidase activity"/>
    <property type="evidence" value="ECO:0007669"/>
    <property type="project" value="UniProtKB-KW"/>
</dbReference>